<keyword evidence="3" id="KW-0813">Transport</keyword>
<dbReference type="InterPro" id="IPR029569">
    <property type="entry name" value="CALHM"/>
</dbReference>
<dbReference type="GO" id="GO:1904669">
    <property type="term" value="P:ATP export"/>
    <property type="evidence" value="ECO:0007669"/>
    <property type="project" value="UniProtKB-ARBA"/>
</dbReference>
<sequence length="344" mass="37935">MDSFQTVLRFFMNQKATIGYSFMALLTIGGERVFSMVSFSCPCNHDQNFAYGLTFLLGPAAVLLVLGLFFNGRLWRLYTGCCLNPMKLCPRGNCFGCLRAFASIFTGACVAPVMWLSVALLNGTFYECAVSGLDENVVVDLFCKNKTMKCREELARVPCDRSTLSKDERMELLLMFRAQSQLEEGGTNLTQLGSHGVQKVTMLIRRGGSDERCYPVESWEISWAGASSSWLPSGASSAPAAQTAAPKSATCSSRSGSATWRKRRSASTASRWTTPPSWPRGTCRASLRTRTPRSSLSPATRRGRRSRHTTPSPGASSVTAPCSSTWRRHTGTLRRSPYWTRSME</sequence>
<evidence type="ECO:0000313" key="12">
    <source>
        <dbReference type="Proteomes" id="UP000007635"/>
    </source>
</evidence>
<keyword evidence="7 10" id="KW-0472">Membrane</keyword>
<comment type="subcellular location">
    <subcellularLocation>
        <location evidence="1">Membrane</location>
        <topology evidence="1">Multi-pass membrane protein</topology>
    </subcellularLocation>
</comment>
<keyword evidence="8" id="KW-0407">Ion channel</keyword>
<keyword evidence="6" id="KW-0406">Ion transport</keyword>
<dbReference type="Proteomes" id="UP000007635">
    <property type="component" value="Chromosome XX"/>
</dbReference>
<keyword evidence="12" id="KW-1185">Reference proteome</keyword>
<reference evidence="11" key="3">
    <citation type="submission" date="2025-09" db="UniProtKB">
        <authorList>
            <consortium name="Ensembl"/>
        </authorList>
    </citation>
    <scope>IDENTIFICATION</scope>
</reference>
<evidence type="ECO:0000256" key="3">
    <source>
        <dbReference type="ARBA" id="ARBA00022448"/>
    </source>
</evidence>
<organism evidence="11 12">
    <name type="scientific">Gasterosteus aculeatus aculeatus</name>
    <name type="common">three-spined stickleback</name>
    <dbReference type="NCBI Taxonomy" id="481459"/>
    <lineage>
        <taxon>Eukaryota</taxon>
        <taxon>Metazoa</taxon>
        <taxon>Chordata</taxon>
        <taxon>Craniata</taxon>
        <taxon>Vertebrata</taxon>
        <taxon>Euteleostomi</taxon>
        <taxon>Actinopterygii</taxon>
        <taxon>Neopterygii</taxon>
        <taxon>Teleostei</taxon>
        <taxon>Neoteleostei</taxon>
        <taxon>Acanthomorphata</taxon>
        <taxon>Eupercaria</taxon>
        <taxon>Perciformes</taxon>
        <taxon>Cottioidei</taxon>
        <taxon>Gasterosteales</taxon>
        <taxon>Gasterosteidae</taxon>
        <taxon>Gasterosteus</taxon>
    </lineage>
</organism>
<evidence type="ECO:0000256" key="5">
    <source>
        <dbReference type="ARBA" id="ARBA00022989"/>
    </source>
</evidence>
<feature type="transmembrane region" description="Helical" evidence="10">
    <location>
        <begin position="49"/>
        <end position="70"/>
    </location>
</feature>
<dbReference type="Pfam" id="PF14798">
    <property type="entry name" value="Ca_hom_mod"/>
    <property type="match status" value="1"/>
</dbReference>
<dbReference type="AlphaFoldDB" id="A0AAQ4Q8R6"/>
<feature type="transmembrane region" description="Helical" evidence="10">
    <location>
        <begin position="18"/>
        <end position="37"/>
    </location>
</feature>
<dbReference type="GO" id="GO:0005261">
    <property type="term" value="F:monoatomic cation channel activity"/>
    <property type="evidence" value="ECO:0007669"/>
    <property type="project" value="TreeGrafter"/>
</dbReference>
<keyword evidence="4 10" id="KW-0812">Transmembrane</keyword>
<evidence type="ECO:0000256" key="4">
    <source>
        <dbReference type="ARBA" id="ARBA00022692"/>
    </source>
</evidence>
<comment type="similarity">
    <text evidence="2">Belongs to the CALHM family.</text>
</comment>
<evidence type="ECO:0000256" key="8">
    <source>
        <dbReference type="ARBA" id="ARBA00023303"/>
    </source>
</evidence>
<feature type="compositionally biased region" description="Polar residues" evidence="9">
    <location>
        <begin position="309"/>
        <end position="325"/>
    </location>
</feature>
<dbReference type="Ensembl" id="ENSGACT00000087841.1">
    <property type="protein sequence ID" value="ENSGACP00000046581.1"/>
    <property type="gene ID" value="ENSGACG00000004425.2"/>
</dbReference>
<feature type="compositionally biased region" description="Polar residues" evidence="9">
    <location>
        <begin position="266"/>
        <end position="275"/>
    </location>
</feature>
<feature type="compositionally biased region" description="Low complexity" evidence="9">
    <location>
        <begin position="232"/>
        <end position="250"/>
    </location>
</feature>
<evidence type="ECO:0000256" key="1">
    <source>
        <dbReference type="ARBA" id="ARBA00004141"/>
    </source>
</evidence>
<name>A0AAQ4Q8R6_GASAC</name>
<protein>
    <submittedName>
        <fullName evidence="11">Calcium homeostasis modulator family member 5, tandem duplicate 2</fullName>
    </submittedName>
</protein>
<evidence type="ECO:0000256" key="9">
    <source>
        <dbReference type="SAM" id="MobiDB-lite"/>
    </source>
</evidence>
<dbReference type="GO" id="GO:0005886">
    <property type="term" value="C:plasma membrane"/>
    <property type="evidence" value="ECO:0007669"/>
    <property type="project" value="TreeGrafter"/>
</dbReference>
<feature type="transmembrane region" description="Helical" evidence="10">
    <location>
        <begin position="100"/>
        <end position="121"/>
    </location>
</feature>
<evidence type="ECO:0000256" key="6">
    <source>
        <dbReference type="ARBA" id="ARBA00023065"/>
    </source>
</evidence>
<feature type="compositionally biased region" description="Low complexity" evidence="9">
    <location>
        <begin position="284"/>
        <end position="300"/>
    </location>
</feature>
<dbReference type="PANTHER" id="PTHR32261:SF8">
    <property type="entry name" value="CALCIUM HOMEOSTASIS MODULATOR PROTEIN 5"/>
    <property type="match status" value="1"/>
</dbReference>
<accession>A0AAQ4Q8R6</accession>
<proteinExistence type="inferred from homology"/>
<feature type="region of interest" description="Disordered" evidence="9">
    <location>
        <begin position="232"/>
        <end position="344"/>
    </location>
</feature>
<evidence type="ECO:0000313" key="11">
    <source>
        <dbReference type="Ensembl" id="ENSGACP00000046581.1"/>
    </source>
</evidence>
<evidence type="ECO:0000256" key="2">
    <source>
        <dbReference type="ARBA" id="ARBA00008497"/>
    </source>
</evidence>
<keyword evidence="5 10" id="KW-1133">Transmembrane helix</keyword>
<evidence type="ECO:0000256" key="7">
    <source>
        <dbReference type="ARBA" id="ARBA00023136"/>
    </source>
</evidence>
<evidence type="ECO:0000256" key="10">
    <source>
        <dbReference type="SAM" id="Phobius"/>
    </source>
</evidence>
<dbReference type="GeneTree" id="ENSGT01030000234610"/>
<reference evidence="11 12" key="1">
    <citation type="journal article" date="2021" name="G3 (Bethesda)">
        <title>Improved contiguity of the threespine stickleback genome using long-read sequencing.</title>
        <authorList>
            <person name="Nath S."/>
            <person name="Shaw D.E."/>
            <person name="White M.A."/>
        </authorList>
    </citation>
    <scope>NUCLEOTIDE SEQUENCE [LARGE SCALE GENOMIC DNA]</scope>
    <source>
        <strain evidence="11 12">Lake Benthic</strain>
    </source>
</reference>
<dbReference type="PANTHER" id="PTHR32261">
    <property type="entry name" value="CALCIUM HOMEOSTASIS MODULATOR PROTEIN"/>
    <property type="match status" value="1"/>
</dbReference>
<reference evidence="11" key="2">
    <citation type="submission" date="2025-08" db="UniProtKB">
        <authorList>
            <consortium name="Ensembl"/>
        </authorList>
    </citation>
    <scope>IDENTIFICATION</scope>
</reference>